<keyword evidence="4" id="KW-0620">Polyamine biosynthesis</keyword>
<comment type="cofactor">
    <cofactor evidence="1">
        <name>pyruvate</name>
        <dbReference type="ChEBI" id="CHEBI:15361"/>
    </cofactor>
</comment>
<evidence type="ECO:0000256" key="3">
    <source>
        <dbReference type="ARBA" id="ARBA00022813"/>
    </source>
</evidence>
<evidence type="ECO:0000256" key="1">
    <source>
        <dbReference type="ARBA" id="ARBA00001928"/>
    </source>
</evidence>
<evidence type="ECO:0000256" key="8">
    <source>
        <dbReference type="ARBA" id="ARBA00023317"/>
    </source>
</evidence>
<keyword evidence="8" id="KW-0670">Pyruvate</keyword>
<evidence type="ECO:0000256" key="5">
    <source>
        <dbReference type="ARBA" id="ARBA00023145"/>
    </source>
</evidence>
<proteinExistence type="predicted"/>
<dbReference type="InterPro" id="IPR003826">
    <property type="entry name" value="AdoMetDC_fam_prok"/>
</dbReference>
<sequence length="118" mass="12492">MSGSTSRGGHVVLDYTDYSPPVDDDGEWMLQVLRDCVRKAGIREVHSHVAQFDGSESPPGFAAVVLIDESHVSAHCYSESGLLAIDIFTCGDSDPGPLADKIHSVVVDAVPGLVLSGR</sequence>
<dbReference type="GO" id="GO:0008295">
    <property type="term" value="P:spermidine biosynthetic process"/>
    <property type="evidence" value="ECO:0007669"/>
    <property type="project" value="InterPro"/>
</dbReference>
<keyword evidence="6" id="KW-0456">Lyase</keyword>
<feature type="non-terminal residue" evidence="9">
    <location>
        <position position="118"/>
    </location>
</feature>
<evidence type="ECO:0000256" key="2">
    <source>
        <dbReference type="ARBA" id="ARBA00022793"/>
    </source>
</evidence>
<protein>
    <recommendedName>
        <fullName evidence="10">S-adenosylmethionine decarboxylase proenzyme</fullName>
    </recommendedName>
</protein>
<evidence type="ECO:0000313" key="9">
    <source>
        <dbReference type="EMBL" id="SVE23236.1"/>
    </source>
</evidence>
<evidence type="ECO:0008006" key="10">
    <source>
        <dbReference type="Google" id="ProtNLM"/>
    </source>
</evidence>
<dbReference type="AlphaFoldDB" id="A0A383BSM8"/>
<name>A0A383BSM8_9ZZZZ</name>
<dbReference type="GO" id="GO:0005829">
    <property type="term" value="C:cytosol"/>
    <property type="evidence" value="ECO:0007669"/>
    <property type="project" value="TreeGrafter"/>
</dbReference>
<dbReference type="PANTHER" id="PTHR33866">
    <property type="entry name" value="S-ADENOSYLMETHIONINE DECARBOXYLASE PROENZYME"/>
    <property type="match status" value="1"/>
</dbReference>
<dbReference type="Pfam" id="PF02675">
    <property type="entry name" value="AdoMet_dc"/>
    <property type="match status" value="1"/>
</dbReference>
<keyword evidence="5" id="KW-0865">Zymogen</keyword>
<dbReference type="SUPFAM" id="SSF56276">
    <property type="entry name" value="S-adenosylmethionine decarboxylase"/>
    <property type="match status" value="1"/>
</dbReference>
<dbReference type="GO" id="GO:0004014">
    <property type="term" value="F:adenosylmethionine decarboxylase activity"/>
    <property type="evidence" value="ECO:0007669"/>
    <property type="project" value="InterPro"/>
</dbReference>
<dbReference type="InterPro" id="IPR016067">
    <property type="entry name" value="S-AdoMet_deCO2ase_core"/>
</dbReference>
<evidence type="ECO:0000256" key="6">
    <source>
        <dbReference type="ARBA" id="ARBA00023239"/>
    </source>
</evidence>
<evidence type="ECO:0000256" key="7">
    <source>
        <dbReference type="ARBA" id="ARBA00023270"/>
    </source>
</evidence>
<gene>
    <name evidence="9" type="ORF">METZ01_LOCUS476090</name>
</gene>
<keyword evidence="2" id="KW-0210">Decarboxylase</keyword>
<reference evidence="9" key="1">
    <citation type="submission" date="2018-05" db="EMBL/GenBank/DDBJ databases">
        <authorList>
            <person name="Lanie J.A."/>
            <person name="Ng W.-L."/>
            <person name="Kazmierczak K.M."/>
            <person name="Andrzejewski T.M."/>
            <person name="Davidsen T.M."/>
            <person name="Wayne K.J."/>
            <person name="Tettelin H."/>
            <person name="Glass J.I."/>
            <person name="Rusch D."/>
            <person name="Podicherti R."/>
            <person name="Tsui H.-C.T."/>
            <person name="Winkler M.E."/>
        </authorList>
    </citation>
    <scope>NUCLEOTIDE SEQUENCE</scope>
</reference>
<organism evidence="9">
    <name type="scientific">marine metagenome</name>
    <dbReference type="NCBI Taxonomy" id="408172"/>
    <lineage>
        <taxon>unclassified sequences</taxon>
        <taxon>metagenomes</taxon>
        <taxon>ecological metagenomes</taxon>
    </lineage>
</organism>
<keyword evidence="3" id="KW-0068">Autocatalytic cleavage</keyword>
<evidence type="ECO:0000256" key="4">
    <source>
        <dbReference type="ARBA" id="ARBA00023115"/>
    </source>
</evidence>
<keyword evidence="7" id="KW-0704">Schiff base</keyword>
<dbReference type="PANTHER" id="PTHR33866:SF2">
    <property type="entry name" value="S-ADENOSYLMETHIONINE DECARBOXYLASE PROENZYME"/>
    <property type="match status" value="1"/>
</dbReference>
<accession>A0A383BSM8</accession>
<dbReference type="Gene3D" id="3.60.90.10">
    <property type="entry name" value="S-adenosylmethionine decarboxylase"/>
    <property type="match status" value="1"/>
</dbReference>
<dbReference type="EMBL" id="UINC01203126">
    <property type="protein sequence ID" value="SVE23236.1"/>
    <property type="molecule type" value="Genomic_DNA"/>
</dbReference>